<dbReference type="RefSeq" id="WP_144064850.1">
    <property type="nucleotide sequence ID" value="NZ_VJZL01000019.1"/>
</dbReference>
<dbReference type="Proteomes" id="UP000318528">
    <property type="component" value="Unassembled WGS sequence"/>
</dbReference>
<comment type="caution">
    <text evidence="2">The sequence shown here is derived from an EMBL/GenBank/DDBJ whole genome shotgun (WGS) entry which is preliminary data.</text>
</comment>
<keyword evidence="3" id="KW-1185">Reference proteome</keyword>
<organism evidence="2 4">
    <name type="scientific">Flavobacterium gawalongense</name>
    <dbReference type="NCBI Taxonomy" id="2594432"/>
    <lineage>
        <taxon>Bacteria</taxon>
        <taxon>Pseudomonadati</taxon>
        <taxon>Bacteroidota</taxon>
        <taxon>Flavobacteriia</taxon>
        <taxon>Flavobacteriales</taxon>
        <taxon>Flavobacteriaceae</taxon>
        <taxon>Flavobacterium</taxon>
    </lineage>
</organism>
<protein>
    <submittedName>
        <fullName evidence="2">Uncharacterized protein</fullName>
    </submittedName>
</protein>
<evidence type="ECO:0000313" key="1">
    <source>
        <dbReference type="EMBL" id="TRX08436.1"/>
    </source>
</evidence>
<evidence type="ECO:0000313" key="2">
    <source>
        <dbReference type="EMBL" id="TRX08569.1"/>
    </source>
</evidence>
<sequence>MKKLYLSLTLIFCLQITYSQDTINNLKEVIVPTSKKILKKQKIGSFNRTTIEYYFGAGTSPWIVARYYPFEKEYQKTPFIKILTLLTESNLKNALFNIRLYSVGEDGEPKNYIYNENIFDRAKKGNNLTKVDISKLKIRFPEEGIFVAIEWLIIDENKYEFISNDLGQNKESKRISYEPNIGTIPVDEDKFSWIYRNGKWKKALIDTITKKYNLMAIELTLTN</sequence>
<dbReference type="OrthoDB" id="914976at2"/>
<accession>A0A553BK05</accession>
<name>A0A553BK05_9FLAO</name>
<gene>
    <name evidence="2" type="ORF">FNW11_10970</name>
    <name evidence="1" type="ORF">FNW12_04120</name>
</gene>
<dbReference type="Proteomes" id="UP000318669">
    <property type="component" value="Unassembled WGS sequence"/>
</dbReference>
<evidence type="ECO:0000313" key="3">
    <source>
        <dbReference type="Proteomes" id="UP000318528"/>
    </source>
</evidence>
<dbReference type="AlphaFoldDB" id="A0A553BK05"/>
<dbReference type="EMBL" id="VJZN01000005">
    <property type="protein sequence ID" value="TRX08436.1"/>
    <property type="molecule type" value="Genomic_DNA"/>
</dbReference>
<proteinExistence type="predicted"/>
<evidence type="ECO:0000313" key="4">
    <source>
        <dbReference type="Proteomes" id="UP000318669"/>
    </source>
</evidence>
<dbReference type="EMBL" id="VJZL01000019">
    <property type="protein sequence ID" value="TRX08569.1"/>
    <property type="molecule type" value="Genomic_DNA"/>
</dbReference>
<reference evidence="3 4" key="1">
    <citation type="submission" date="2019-07" db="EMBL/GenBank/DDBJ databases">
        <title>Novel species of Flavobacterium.</title>
        <authorList>
            <person name="Liu Q."/>
            <person name="Xin Y.-H."/>
        </authorList>
    </citation>
    <scope>NUCLEOTIDE SEQUENCE [LARGE SCALE GENOMIC DNA]</scope>
    <source>
        <strain evidence="1 3">GSP39</strain>
        <strain evidence="2 4">GSR22</strain>
    </source>
</reference>